<feature type="region of interest" description="Disordered" evidence="1">
    <location>
        <begin position="139"/>
        <end position="158"/>
    </location>
</feature>
<accession>A0A6P1YK73</accession>
<dbReference type="AlphaFoldDB" id="A0A6P1YK73"/>
<dbReference type="Proteomes" id="UP000464751">
    <property type="component" value="Chromosome"/>
</dbReference>
<evidence type="ECO:0000256" key="2">
    <source>
        <dbReference type="SAM" id="SignalP"/>
    </source>
</evidence>
<evidence type="ECO:0000313" key="3">
    <source>
        <dbReference type="EMBL" id="QIB33728.1"/>
    </source>
</evidence>
<protein>
    <recommendedName>
        <fullName evidence="5">DUF1311 domain-containing protein</fullName>
    </recommendedName>
</protein>
<feature type="signal peptide" evidence="2">
    <location>
        <begin position="1"/>
        <end position="19"/>
    </location>
</feature>
<gene>
    <name evidence="3" type="ORF">G3A50_08445</name>
</gene>
<keyword evidence="2" id="KW-0732">Signal</keyword>
<dbReference type="EMBL" id="CP048630">
    <property type="protein sequence ID" value="QIB33728.1"/>
    <property type="molecule type" value="Genomic_DNA"/>
</dbReference>
<feature type="chain" id="PRO_5026818533" description="DUF1311 domain-containing protein" evidence="2">
    <location>
        <begin position="20"/>
        <end position="158"/>
    </location>
</feature>
<dbReference type="KEGG" id="apra:G3A50_08445"/>
<reference evidence="3 4" key="1">
    <citation type="submission" date="2020-02" db="EMBL/GenBank/DDBJ databases">
        <authorList>
            <person name="Li G."/>
        </authorList>
    </citation>
    <scope>NUCLEOTIDE SEQUENCE [LARGE SCALE GENOMIC DNA]</scope>
    <source>
        <strain evidence="3 4">DSM 102029</strain>
    </source>
</reference>
<name>A0A6P1YK73_9HYPH</name>
<organism evidence="3 4">
    <name type="scientific">Ancylobacter pratisalsi</name>
    <dbReference type="NCBI Taxonomy" id="1745854"/>
    <lineage>
        <taxon>Bacteria</taxon>
        <taxon>Pseudomonadati</taxon>
        <taxon>Pseudomonadota</taxon>
        <taxon>Alphaproteobacteria</taxon>
        <taxon>Hyphomicrobiales</taxon>
        <taxon>Xanthobacteraceae</taxon>
        <taxon>Ancylobacter</taxon>
    </lineage>
</organism>
<sequence>MLRFLAVLLAIAAPIPALAHEADQFMRHFCAGSEQEIKKCESVMMSFRTLYKKAFRNDYQAQRNLAYTLWNGNDVVVKDRKLSCAWRVAIIWLGSPKVDDSDHGNMKTYCGMVFPDERLEALDLGKMIGRRVKAGGKIDETIPDTSAKPGLDSTAHPL</sequence>
<evidence type="ECO:0008006" key="5">
    <source>
        <dbReference type="Google" id="ProtNLM"/>
    </source>
</evidence>
<evidence type="ECO:0000313" key="4">
    <source>
        <dbReference type="Proteomes" id="UP000464751"/>
    </source>
</evidence>
<keyword evidence="4" id="KW-1185">Reference proteome</keyword>
<dbReference type="RefSeq" id="WP_163074823.1">
    <property type="nucleotide sequence ID" value="NZ_CP048630.1"/>
</dbReference>
<proteinExistence type="predicted"/>
<evidence type="ECO:0000256" key="1">
    <source>
        <dbReference type="SAM" id="MobiDB-lite"/>
    </source>
</evidence>